<dbReference type="PANTHER" id="PTHR34203:SF13">
    <property type="entry name" value="EXPRESSED PROTEIN"/>
    <property type="match status" value="1"/>
</dbReference>
<evidence type="ECO:0000313" key="2">
    <source>
        <dbReference type="EMBL" id="SEP48398.1"/>
    </source>
</evidence>
<dbReference type="Gene3D" id="3.40.50.150">
    <property type="entry name" value="Vaccinia Virus protein VP39"/>
    <property type="match status" value="1"/>
</dbReference>
<dbReference type="InterPro" id="IPR052514">
    <property type="entry name" value="SAM-dependent_MTase"/>
</dbReference>
<dbReference type="GO" id="GO:0008168">
    <property type="term" value="F:methyltransferase activity"/>
    <property type="evidence" value="ECO:0007669"/>
    <property type="project" value="UniProtKB-KW"/>
</dbReference>
<organism evidence="2 3">
    <name type="scientific">Amycolatopsis saalfeldensis</name>
    <dbReference type="NCBI Taxonomy" id="394193"/>
    <lineage>
        <taxon>Bacteria</taxon>
        <taxon>Bacillati</taxon>
        <taxon>Actinomycetota</taxon>
        <taxon>Actinomycetes</taxon>
        <taxon>Pseudonocardiales</taxon>
        <taxon>Pseudonocardiaceae</taxon>
        <taxon>Amycolatopsis</taxon>
    </lineage>
</organism>
<dbReference type="Pfam" id="PF05050">
    <property type="entry name" value="Methyltransf_21"/>
    <property type="match status" value="1"/>
</dbReference>
<keyword evidence="2" id="KW-0489">Methyltransferase</keyword>
<keyword evidence="3" id="KW-1185">Reference proteome</keyword>
<keyword evidence="2" id="KW-0808">Transferase</keyword>
<dbReference type="RefSeq" id="WP_091620699.1">
    <property type="nucleotide sequence ID" value="NZ_FOEF01000012.1"/>
</dbReference>
<feature type="domain" description="Methyltransferase FkbM" evidence="1">
    <location>
        <begin position="50"/>
        <end position="232"/>
    </location>
</feature>
<dbReference type="Proteomes" id="UP000198582">
    <property type="component" value="Unassembled WGS sequence"/>
</dbReference>
<dbReference type="AlphaFoldDB" id="A0A1H8YA83"/>
<dbReference type="NCBIfam" id="TIGR01444">
    <property type="entry name" value="fkbM_fam"/>
    <property type="match status" value="1"/>
</dbReference>
<dbReference type="InterPro" id="IPR006342">
    <property type="entry name" value="FkbM_mtfrase"/>
</dbReference>
<evidence type="ECO:0000313" key="3">
    <source>
        <dbReference type="Proteomes" id="UP000198582"/>
    </source>
</evidence>
<gene>
    <name evidence="2" type="ORF">SAMN04489732_11226</name>
</gene>
<evidence type="ECO:0000259" key="1">
    <source>
        <dbReference type="Pfam" id="PF05050"/>
    </source>
</evidence>
<dbReference type="PANTHER" id="PTHR34203">
    <property type="entry name" value="METHYLTRANSFERASE, FKBM FAMILY PROTEIN"/>
    <property type="match status" value="1"/>
</dbReference>
<dbReference type="SUPFAM" id="SSF53335">
    <property type="entry name" value="S-adenosyl-L-methionine-dependent methyltransferases"/>
    <property type="match status" value="1"/>
</dbReference>
<name>A0A1H8YA83_9PSEU</name>
<reference evidence="2 3" key="1">
    <citation type="submission" date="2016-10" db="EMBL/GenBank/DDBJ databases">
        <authorList>
            <person name="de Groot N.N."/>
        </authorList>
    </citation>
    <scope>NUCLEOTIDE SEQUENCE [LARGE SCALE GENOMIC DNA]</scope>
    <source>
        <strain evidence="2 3">DSM 44993</strain>
    </source>
</reference>
<proteinExistence type="predicted"/>
<dbReference type="GO" id="GO:0032259">
    <property type="term" value="P:methylation"/>
    <property type="evidence" value="ECO:0007669"/>
    <property type="project" value="UniProtKB-KW"/>
</dbReference>
<sequence length="260" mass="27821">MTTSQCTLPNGLACHCVDEAQVATLYREIFDRRCWLDRGLTLADGDFVVDAGANIGLSTLFFHLERPNLRFLCFEPAPVPFEALQRNVAQHGIHAVCRPVALGATAGDGVLTYYPRVAAMSSLRADPVADATITRTYLRNSGLTDEDACALVPGDHEGMPVPCRIVRLADEIGSAGLPRVDLLKVDVEKSELDVLAGLDASTWPLVRQVALEVHDADGVLDAVCHTLSNAGFAVQVRQDPLLSGTNIHDVAGIRPGGGRS</sequence>
<dbReference type="STRING" id="394193.SAMN04489732_11226"/>
<dbReference type="InterPro" id="IPR029063">
    <property type="entry name" value="SAM-dependent_MTases_sf"/>
</dbReference>
<accession>A0A1H8YA83</accession>
<dbReference type="EMBL" id="FOEF01000012">
    <property type="protein sequence ID" value="SEP48398.1"/>
    <property type="molecule type" value="Genomic_DNA"/>
</dbReference>
<protein>
    <submittedName>
        <fullName evidence="2">Methyltransferase, FkbM family</fullName>
    </submittedName>
</protein>
<dbReference type="OrthoDB" id="424472at2"/>